<keyword evidence="3" id="KW-0106">Calcium</keyword>
<comment type="cofactor">
    <cofactor evidence="1">
        <name>Ca(2+)</name>
        <dbReference type="ChEBI" id="CHEBI:29108"/>
    </cofactor>
</comment>
<organism evidence="4 5">
    <name type="scientific">Epilithonimonas lactis</name>
    <dbReference type="NCBI Taxonomy" id="421072"/>
    <lineage>
        <taxon>Bacteria</taxon>
        <taxon>Pseudomonadati</taxon>
        <taxon>Bacteroidota</taxon>
        <taxon>Flavobacteriia</taxon>
        <taxon>Flavobacteriales</taxon>
        <taxon>Weeksellaceae</taxon>
        <taxon>Chryseobacterium group</taxon>
        <taxon>Epilithonimonas</taxon>
    </lineage>
</organism>
<gene>
    <name evidence="4" type="ORF">IO89_14555</name>
</gene>
<dbReference type="Proteomes" id="UP000028623">
    <property type="component" value="Unassembled WGS sequence"/>
</dbReference>
<dbReference type="GO" id="GO:0016853">
    <property type="term" value="F:isomerase activity"/>
    <property type="evidence" value="ECO:0007669"/>
    <property type="project" value="InterPro"/>
</dbReference>
<evidence type="ECO:0000313" key="5">
    <source>
        <dbReference type="Proteomes" id="UP000028623"/>
    </source>
</evidence>
<dbReference type="InterPro" id="IPR037481">
    <property type="entry name" value="LacX"/>
</dbReference>
<dbReference type="PANTHER" id="PTHR11122">
    <property type="entry name" value="APOSPORY-ASSOCIATED PROTEIN C-RELATED"/>
    <property type="match status" value="1"/>
</dbReference>
<comment type="subunit">
    <text evidence="2">Monomer.</text>
</comment>
<name>A0A085BG03_9FLAO</name>
<dbReference type="STRING" id="421072.SAMN04488097_0816"/>
<dbReference type="InterPro" id="IPR014718">
    <property type="entry name" value="GH-type_carb-bd"/>
</dbReference>
<dbReference type="CDD" id="cd09024">
    <property type="entry name" value="Aldose_epim_lacX"/>
    <property type="match status" value="1"/>
</dbReference>
<dbReference type="PANTHER" id="PTHR11122:SF13">
    <property type="entry name" value="GLUCOSE-6-PHOSPHATE 1-EPIMERASE"/>
    <property type="match status" value="1"/>
</dbReference>
<dbReference type="GO" id="GO:0005975">
    <property type="term" value="P:carbohydrate metabolic process"/>
    <property type="evidence" value="ECO:0007669"/>
    <property type="project" value="InterPro"/>
</dbReference>
<evidence type="ECO:0000256" key="1">
    <source>
        <dbReference type="ARBA" id="ARBA00001913"/>
    </source>
</evidence>
<dbReference type="InterPro" id="IPR008183">
    <property type="entry name" value="Aldose_1/G6P_1-epimerase"/>
</dbReference>
<dbReference type="InterPro" id="IPR011013">
    <property type="entry name" value="Gal_mutarotase_sf_dom"/>
</dbReference>
<dbReference type="Gene3D" id="2.70.98.10">
    <property type="match status" value="1"/>
</dbReference>
<dbReference type="Pfam" id="PF01263">
    <property type="entry name" value="Aldose_epim"/>
    <property type="match status" value="1"/>
</dbReference>
<dbReference type="GO" id="GO:0030246">
    <property type="term" value="F:carbohydrate binding"/>
    <property type="evidence" value="ECO:0007669"/>
    <property type="project" value="InterPro"/>
</dbReference>
<keyword evidence="5" id="KW-1185">Reference proteome</keyword>
<dbReference type="SUPFAM" id="SSF74650">
    <property type="entry name" value="Galactose mutarotase-like"/>
    <property type="match status" value="1"/>
</dbReference>
<evidence type="ECO:0000256" key="3">
    <source>
        <dbReference type="ARBA" id="ARBA00022837"/>
    </source>
</evidence>
<dbReference type="AlphaFoldDB" id="A0A085BG03"/>
<reference evidence="4 5" key="1">
    <citation type="submission" date="2014-07" db="EMBL/GenBank/DDBJ databases">
        <title>Epilithonimonas lactis LMG 22401 Genome.</title>
        <authorList>
            <person name="Pipes S.E."/>
            <person name="Stropko S.J."/>
        </authorList>
    </citation>
    <scope>NUCLEOTIDE SEQUENCE [LARGE SCALE GENOMIC DNA]</scope>
    <source>
        <strain evidence="4 5">LMG 24401</strain>
    </source>
</reference>
<evidence type="ECO:0008006" key="6">
    <source>
        <dbReference type="Google" id="ProtNLM"/>
    </source>
</evidence>
<protein>
    <recommendedName>
        <fullName evidence="6">Galactose mutarotase-like enzyme</fullName>
    </recommendedName>
</protein>
<accession>A0A085BG03</accession>
<sequence>MMIQLQNTKLKASFNELGAELISLINLETGKEIIWEGNPDFWGGQSPVLFPTVGALKDDSYIFKGETYEMPRHGFARRKFFDVKNSSENEVVFELNSDEETLKFYPFDFNLEIKYTLTENKLTVSYNVKNTSERELYFSLGAHPGFAIDTKNGLNYDDYEIAFSDDEKLEIHPLIDNLISKKTETINLENKTLPLTHKLFSKDALVMTTMKSRELILKNNQNNHKVIFTFSNFPYFGIWAAKNADFVCLEPWQGIADIEDHNQELTEKFGILKLERNEDWKGDWAVEIE</sequence>
<evidence type="ECO:0000256" key="2">
    <source>
        <dbReference type="ARBA" id="ARBA00011245"/>
    </source>
</evidence>
<comment type="caution">
    <text evidence="4">The sequence shown here is derived from an EMBL/GenBank/DDBJ whole genome shotgun (WGS) entry which is preliminary data.</text>
</comment>
<proteinExistence type="predicted"/>
<evidence type="ECO:0000313" key="4">
    <source>
        <dbReference type="EMBL" id="KFC21398.1"/>
    </source>
</evidence>
<dbReference type="eggNOG" id="COG2017">
    <property type="taxonomic scope" value="Bacteria"/>
</dbReference>
<dbReference type="EMBL" id="JPLY01000004">
    <property type="protein sequence ID" value="KFC21398.1"/>
    <property type="molecule type" value="Genomic_DNA"/>
</dbReference>